<dbReference type="CDD" id="cd16029">
    <property type="entry name" value="4-S"/>
    <property type="match status" value="1"/>
</dbReference>
<evidence type="ECO:0000313" key="9">
    <source>
        <dbReference type="Proteomes" id="UP000007799"/>
    </source>
</evidence>
<keyword evidence="6" id="KW-0732">Signal</keyword>
<feature type="domain" description="Apple" evidence="7">
    <location>
        <begin position="413"/>
        <end position="476"/>
    </location>
</feature>
<keyword evidence="2" id="KW-0479">Metal-binding</keyword>
<sequence>MNFPAAIVACVLVAAAVVVAAADARTAPRNSSSQPNIVFIVIDDLGFDDVGFKSHQIKTPNIDQASILSGRYAMHHGIVNWIPPKDSYGLPLNHTTLPQLLKNGGYDTHAIGKWHLGFYKWDYTPTFRGFNSFLGYYSGGENYFTHKNGPAYDMHRDPLPSCGQNCSQIAFDLQGQYSTTIFSDEAVRVIDDHIGPKPLFLYLAYQAVHEPAQAPQSYIDPYTDLIPDAQRRTFAGMLSCLDEGIGNVTRALKRNGFYNNTLIVFTTDNGGPILGGDSVGARNYPMRGGKHAVYEGGVRGIAFVHPPQNTFVETGAGYHNLMHAADWLPTLCDAAGVECHTQQSLDGVSHWDAMTTNTNSTLRGDVVLGNATDLCDATNCGFAYRKGDWKFIRGTGGMPFSWSTPMNQSGGNCNLAYGQCVDGASLGRVTAATAADCCYTCTNTTKCTYSTFLANQTSNNCLLFASSTASTLDTNCISGAHDPKQVPYTTLNPLGYQLFNIAQDPNEHTDVASSHADVAKQMNSELDSILQSYVQAQNDPNCPFPTSGWPQTRYGPVMVPWC</sequence>
<evidence type="ECO:0000313" key="8">
    <source>
        <dbReference type="EMBL" id="EGD83465.1"/>
    </source>
</evidence>
<dbReference type="PROSITE" id="PS50948">
    <property type="entry name" value="PAN"/>
    <property type="match status" value="1"/>
</dbReference>
<dbReference type="InterPro" id="IPR017850">
    <property type="entry name" value="Alkaline_phosphatase_core_sf"/>
</dbReference>
<organism evidence="9">
    <name type="scientific">Salpingoeca rosetta (strain ATCC 50818 / BSB-021)</name>
    <dbReference type="NCBI Taxonomy" id="946362"/>
    <lineage>
        <taxon>Eukaryota</taxon>
        <taxon>Choanoflagellata</taxon>
        <taxon>Craspedida</taxon>
        <taxon>Salpingoecidae</taxon>
        <taxon>Salpingoeca</taxon>
    </lineage>
</organism>
<evidence type="ECO:0000256" key="2">
    <source>
        <dbReference type="ARBA" id="ARBA00022723"/>
    </source>
</evidence>
<dbReference type="InterPro" id="IPR003609">
    <property type="entry name" value="Pan_app"/>
</dbReference>
<dbReference type="RefSeq" id="XP_004994969.1">
    <property type="nucleotide sequence ID" value="XM_004994912.1"/>
</dbReference>
<feature type="chain" id="PRO_5003288441" description="Apple domain-containing protein" evidence="6">
    <location>
        <begin position="22"/>
        <end position="562"/>
    </location>
</feature>
<dbReference type="SUPFAM" id="SSF53649">
    <property type="entry name" value="Alkaline phosphatase-like"/>
    <property type="match status" value="1"/>
</dbReference>
<dbReference type="InterPro" id="IPR047115">
    <property type="entry name" value="ARSB"/>
</dbReference>
<name>F2U6I3_SALR5</name>
<keyword evidence="5" id="KW-0325">Glycoprotein</keyword>
<dbReference type="GeneID" id="16075547"/>
<gene>
    <name evidence="8" type="ORF">PTSG_04073</name>
</gene>
<evidence type="ECO:0000256" key="4">
    <source>
        <dbReference type="ARBA" id="ARBA00022837"/>
    </source>
</evidence>
<evidence type="ECO:0000256" key="3">
    <source>
        <dbReference type="ARBA" id="ARBA00022801"/>
    </source>
</evidence>
<dbReference type="AlphaFoldDB" id="F2U6I3"/>
<evidence type="ECO:0000256" key="6">
    <source>
        <dbReference type="SAM" id="SignalP"/>
    </source>
</evidence>
<dbReference type="InterPro" id="IPR024607">
    <property type="entry name" value="Sulfatase_CS"/>
</dbReference>
<evidence type="ECO:0000259" key="7">
    <source>
        <dbReference type="PROSITE" id="PS50948"/>
    </source>
</evidence>
<dbReference type="InParanoid" id="F2U6I3"/>
<dbReference type="Proteomes" id="UP000007799">
    <property type="component" value="Unassembled WGS sequence"/>
</dbReference>
<dbReference type="eggNOG" id="KOG3867">
    <property type="taxonomic scope" value="Eukaryota"/>
</dbReference>
<keyword evidence="3" id="KW-0378">Hydrolase</keyword>
<dbReference type="OMA" id="THINAGY"/>
<dbReference type="PROSITE" id="PS00149">
    <property type="entry name" value="SULFATASE_2"/>
    <property type="match status" value="1"/>
</dbReference>
<dbReference type="STRING" id="946362.F2U6I3"/>
<dbReference type="KEGG" id="sre:PTSG_04073"/>
<dbReference type="OrthoDB" id="103349at2759"/>
<dbReference type="InterPro" id="IPR000917">
    <property type="entry name" value="Sulfatase_N"/>
</dbReference>
<protein>
    <recommendedName>
        <fullName evidence="7">Apple domain-containing protein</fullName>
    </recommendedName>
</protein>
<dbReference type="Gene3D" id="3.40.720.10">
    <property type="entry name" value="Alkaline Phosphatase, subunit A"/>
    <property type="match status" value="1"/>
</dbReference>
<dbReference type="PANTHER" id="PTHR10342:SF274">
    <property type="entry name" value="ARYLSULFATASE B"/>
    <property type="match status" value="1"/>
</dbReference>
<accession>F2U6I3</accession>
<dbReference type="GO" id="GO:0008484">
    <property type="term" value="F:sulfuric ester hydrolase activity"/>
    <property type="evidence" value="ECO:0007669"/>
    <property type="project" value="InterPro"/>
</dbReference>
<keyword evidence="9" id="KW-1185">Reference proteome</keyword>
<dbReference type="Pfam" id="PF00884">
    <property type="entry name" value="Sulfatase"/>
    <property type="match status" value="1"/>
</dbReference>
<dbReference type="EMBL" id="GL832963">
    <property type="protein sequence ID" value="EGD83465.1"/>
    <property type="molecule type" value="Genomic_DNA"/>
</dbReference>
<proteinExistence type="inferred from homology"/>
<evidence type="ECO:0000256" key="1">
    <source>
        <dbReference type="ARBA" id="ARBA00008779"/>
    </source>
</evidence>
<keyword evidence="4" id="KW-0106">Calcium</keyword>
<dbReference type="PANTHER" id="PTHR10342">
    <property type="entry name" value="ARYLSULFATASE"/>
    <property type="match status" value="1"/>
</dbReference>
<evidence type="ECO:0000256" key="5">
    <source>
        <dbReference type="ARBA" id="ARBA00023180"/>
    </source>
</evidence>
<dbReference type="GO" id="GO:0046872">
    <property type="term" value="F:metal ion binding"/>
    <property type="evidence" value="ECO:0007669"/>
    <property type="project" value="UniProtKB-KW"/>
</dbReference>
<reference evidence="8" key="1">
    <citation type="submission" date="2009-08" db="EMBL/GenBank/DDBJ databases">
        <title>Annotation of Salpingoeca rosetta.</title>
        <authorList>
            <consortium name="The Broad Institute Genome Sequencing Platform"/>
            <person name="Russ C."/>
            <person name="Cuomo C."/>
            <person name="Burger G."/>
            <person name="Gray M.W."/>
            <person name="Holland P.W.H."/>
            <person name="King N."/>
            <person name="Lang F.B.F."/>
            <person name="Roger A.J."/>
            <person name="Ruiz-Trillo I."/>
            <person name="Young S.K."/>
            <person name="Zeng Q."/>
            <person name="Gargeya S."/>
            <person name="Alvarado L."/>
            <person name="Berlin A."/>
            <person name="Chapman S.B."/>
            <person name="Chen Z."/>
            <person name="Freedman E."/>
            <person name="Gellesch M."/>
            <person name="Goldberg J."/>
            <person name="Griggs A."/>
            <person name="Gujja S."/>
            <person name="Heilman E."/>
            <person name="Heiman D."/>
            <person name="Howarth C."/>
            <person name="Mehta T."/>
            <person name="Neiman D."/>
            <person name="Pearson M."/>
            <person name="Roberts A."/>
            <person name="Saif S."/>
            <person name="Shea T."/>
            <person name="Shenoy N."/>
            <person name="Sisk P."/>
            <person name="Stolte C."/>
            <person name="Sykes S."/>
            <person name="White J."/>
            <person name="Yandava C."/>
            <person name="Haas B."/>
            <person name="Nusbaum C."/>
            <person name="Birren B."/>
        </authorList>
    </citation>
    <scope>NUCLEOTIDE SEQUENCE [LARGE SCALE GENOMIC DNA]</scope>
    <source>
        <strain evidence="8">ATCC 50818</strain>
    </source>
</reference>
<dbReference type="Gene3D" id="3.30.1120.10">
    <property type="match status" value="1"/>
</dbReference>
<feature type="signal peptide" evidence="6">
    <location>
        <begin position="1"/>
        <end position="21"/>
    </location>
</feature>
<comment type="similarity">
    <text evidence="1">Belongs to the sulfatase family.</text>
</comment>